<evidence type="ECO:0000256" key="1">
    <source>
        <dbReference type="PIRNR" id="PIRNR001558"/>
    </source>
</evidence>
<evidence type="ECO:0000313" key="4">
    <source>
        <dbReference type="Proteomes" id="UP000887572"/>
    </source>
</evidence>
<dbReference type="Pfam" id="PF03917">
    <property type="entry name" value="GSH_synth_ATP"/>
    <property type="match status" value="1"/>
</dbReference>
<feature type="binding site" evidence="3">
    <location>
        <position position="196"/>
    </location>
    <ligand>
        <name>Mg(2+)</name>
        <dbReference type="ChEBI" id="CHEBI:18420"/>
    </ligand>
</feature>
<protein>
    <recommendedName>
        <fullName evidence="1">Glutathione synthetase</fullName>
        <shortName evidence="1">GSH-S</shortName>
        <ecNumber evidence="1">6.3.2.3</ecNumber>
    </recommendedName>
</protein>
<dbReference type="Gene3D" id="3.30.1490.50">
    <property type="match status" value="1"/>
</dbReference>
<keyword evidence="1 2" id="KW-0547">Nucleotide-binding</keyword>
<keyword evidence="4" id="KW-1185">Reference proteome</keyword>
<dbReference type="InterPro" id="IPR005615">
    <property type="entry name" value="Glutathione_synthase"/>
</dbReference>
<dbReference type="Proteomes" id="UP000887572">
    <property type="component" value="Unplaced"/>
</dbReference>
<proteinExistence type="inferred from homology"/>
<keyword evidence="1 3" id="KW-0479">Metal-binding</keyword>
<feature type="binding site" evidence="3">
    <location>
        <position position="194"/>
    </location>
    <ligand>
        <name>Mg(2+)</name>
        <dbReference type="ChEBI" id="CHEBI:18420"/>
    </ligand>
</feature>
<dbReference type="GO" id="GO:0004363">
    <property type="term" value="F:glutathione synthase activity"/>
    <property type="evidence" value="ECO:0007669"/>
    <property type="project" value="UniProtKB-UniRule"/>
</dbReference>
<dbReference type="InterPro" id="IPR014049">
    <property type="entry name" value="Glutathione_synthase_N_euk"/>
</dbReference>
<reference evidence="5" key="1">
    <citation type="submission" date="2022-11" db="UniProtKB">
        <authorList>
            <consortium name="WormBaseParasite"/>
        </authorList>
    </citation>
    <scope>IDENTIFICATION</scope>
</reference>
<organism evidence="4 5">
    <name type="scientific">Globodera rostochiensis</name>
    <name type="common">Golden nematode worm</name>
    <name type="synonym">Heterodera rostochiensis</name>
    <dbReference type="NCBI Taxonomy" id="31243"/>
    <lineage>
        <taxon>Eukaryota</taxon>
        <taxon>Metazoa</taxon>
        <taxon>Ecdysozoa</taxon>
        <taxon>Nematoda</taxon>
        <taxon>Chromadorea</taxon>
        <taxon>Rhabditida</taxon>
        <taxon>Tylenchina</taxon>
        <taxon>Tylenchomorpha</taxon>
        <taxon>Tylenchoidea</taxon>
        <taxon>Heteroderidae</taxon>
        <taxon>Heteroderinae</taxon>
        <taxon>Globodera</taxon>
    </lineage>
</organism>
<dbReference type="Gene3D" id="3.30.470.20">
    <property type="entry name" value="ATP-grasp fold, B domain"/>
    <property type="match status" value="1"/>
</dbReference>
<dbReference type="GO" id="GO:0000287">
    <property type="term" value="F:magnesium ion binding"/>
    <property type="evidence" value="ECO:0007669"/>
    <property type="project" value="UniProtKB-UniRule"/>
</dbReference>
<dbReference type="WBParaSite" id="Gr19_v10_g9174.t1">
    <property type="protein sequence ID" value="Gr19_v10_g9174.t1"/>
    <property type="gene ID" value="Gr19_v10_g9174"/>
</dbReference>
<feature type="binding site" evidence="2">
    <location>
        <position position="175"/>
    </location>
    <ligand>
        <name>substrate</name>
    </ligand>
</feature>
<sequence length="519" mass="58934">MAIPSGLWQNVAFTTKNLAAVFPVNATPTTHNQDKTDKEQQYCVSNIEQDPQILLEQSLDAKDWALSNGLVKLVVVPSCPECGKKMDKPNVMTQFSPLSLYPSPFPRKLFQQAVDVQKAMLLLYFRASCDYEFLKEAYREVLNSEIENGVINLVPKLDKMFSEKIRQPVTMFCQRADYMASENVDGQYVLKQVEVNTGAIGCFAIASRFPRLHRRMDQSDTMVAETLYQAWLAFGNAEAMILFLHGGPNSHLMLESRQIQHQLENISTERIKCRFITLKEGLNRLKRDPNNFSLILDDKFVVAVVFDRLGVALSKEENDLNIEIDRSTAIKTPSIIFALSHTKRMQQVFTKPGMVEKFFNNPEEAHMAEAIRKVQTKGWAIGKDEDLTEDIIKKATANPHRYVLKNNGCRLMSEDIFFNENIPKKLESMEPADRDFFYLTEKLRPMVVKNHFIRPNMEPALNVDATPELGIFGCLIGNTETGKVSYFSRTGHMMKTKLASVDEGGVWKGYSVGDSPYLV</sequence>
<dbReference type="Gene3D" id="3.40.50.1760">
    <property type="entry name" value="Glutathione synthase, substrate-binding domain superfamily, eukaryotic"/>
    <property type="match status" value="1"/>
</dbReference>
<comment type="similarity">
    <text evidence="1">Belongs to the eukaryotic GSH synthase family.</text>
</comment>
<dbReference type="PIRSF" id="PIRSF001558">
    <property type="entry name" value="GSHase"/>
    <property type="match status" value="1"/>
</dbReference>
<dbReference type="PANTHER" id="PTHR11130">
    <property type="entry name" value="GLUTATHIONE SYNTHETASE"/>
    <property type="match status" value="1"/>
</dbReference>
<keyword evidence="1 2" id="KW-0067">ATP-binding</keyword>
<dbReference type="GO" id="GO:0043295">
    <property type="term" value="F:glutathione binding"/>
    <property type="evidence" value="ECO:0007669"/>
    <property type="project" value="UniProtKB-UniRule"/>
</dbReference>
<feature type="binding site" evidence="2">
    <location>
        <position position="343"/>
    </location>
    <ligand>
        <name>ATP</name>
        <dbReference type="ChEBI" id="CHEBI:30616"/>
    </ligand>
</feature>
<dbReference type="AlphaFoldDB" id="A0A914IB07"/>
<dbReference type="InterPro" id="IPR037013">
    <property type="entry name" value="GSH-S_sub-bd_sf"/>
</dbReference>
<feature type="binding site" evidence="2">
    <location>
        <position position="497"/>
    </location>
    <ligand>
        <name>ATP</name>
        <dbReference type="ChEBI" id="CHEBI:30616"/>
    </ligand>
</feature>
<keyword evidence="1" id="KW-0317">Glutathione biosynthesis</keyword>
<dbReference type="InterPro" id="IPR014042">
    <property type="entry name" value="Glutathione_synthase_a-hlx"/>
</dbReference>
<dbReference type="SUPFAM" id="SSF56059">
    <property type="entry name" value="Glutathione synthetase ATP-binding domain-like"/>
    <property type="match status" value="1"/>
</dbReference>
<comment type="catalytic activity">
    <reaction evidence="1">
        <text>gamma-L-glutamyl-L-cysteine + glycine + ATP = glutathione + ADP + phosphate + H(+)</text>
        <dbReference type="Rhea" id="RHEA:13557"/>
        <dbReference type="ChEBI" id="CHEBI:15378"/>
        <dbReference type="ChEBI" id="CHEBI:30616"/>
        <dbReference type="ChEBI" id="CHEBI:43474"/>
        <dbReference type="ChEBI" id="CHEBI:57305"/>
        <dbReference type="ChEBI" id="CHEBI:57925"/>
        <dbReference type="ChEBI" id="CHEBI:58173"/>
        <dbReference type="ChEBI" id="CHEBI:456216"/>
        <dbReference type="EC" id="6.3.2.3"/>
    </reaction>
</comment>
<dbReference type="GO" id="GO:0005524">
    <property type="term" value="F:ATP binding"/>
    <property type="evidence" value="ECO:0007669"/>
    <property type="project" value="UniProtKB-UniRule"/>
</dbReference>
<evidence type="ECO:0000256" key="3">
    <source>
        <dbReference type="PIRSR" id="PIRSR001558-2"/>
    </source>
</evidence>
<dbReference type="GO" id="GO:0005829">
    <property type="term" value="C:cytosol"/>
    <property type="evidence" value="ECO:0007669"/>
    <property type="project" value="TreeGrafter"/>
</dbReference>
<feature type="binding site" evidence="2">
    <location>
        <position position="503"/>
    </location>
    <ligand>
        <name>ATP</name>
        <dbReference type="ChEBI" id="CHEBI:30616"/>
    </ligand>
</feature>
<comment type="cofactor">
    <cofactor evidence="1 3">
        <name>Mg(2+)</name>
        <dbReference type="ChEBI" id="CHEBI:18420"/>
    </cofactor>
    <text evidence="1 3">Binds 1 Mg(2+) ion per subunit.</text>
</comment>
<dbReference type="Gene3D" id="3.30.1490.80">
    <property type="match status" value="1"/>
</dbReference>
<dbReference type="PANTHER" id="PTHR11130:SF0">
    <property type="entry name" value="GLUTATHIONE SYNTHETASE"/>
    <property type="match status" value="1"/>
</dbReference>
<dbReference type="Gene3D" id="1.10.1080.10">
    <property type="entry name" value="Glutathione Synthetase, Chain A, domain 3"/>
    <property type="match status" value="1"/>
</dbReference>
<evidence type="ECO:0000313" key="5">
    <source>
        <dbReference type="WBParaSite" id="Gr19_v10_g9174.t1"/>
    </source>
</evidence>
<dbReference type="InterPro" id="IPR014709">
    <property type="entry name" value="Glutathione_synthase_C_euk"/>
</dbReference>
<accession>A0A914IB07</accession>
<comment type="pathway">
    <text evidence="1">Sulfur metabolism; glutathione biosynthesis; glutathione from L-cysteine and L-glutamate: step 2/2.</text>
</comment>
<evidence type="ECO:0000256" key="2">
    <source>
        <dbReference type="PIRSR" id="PIRSR001558-1"/>
    </source>
</evidence>
<keyword evidence="1" id="KW-0436">Ligase</keyword>
<feature type="binding site" evidence="2">
    <location>
        <position position="468"/>
    </location>
    <ligand>
        <name>ATP</name>
        <dbReference type="ChEBI" id="CHEBI:30616"/>
    </ligand>
</feature>
<keyword evidence="1 3" id="KW-0460">Magnesium</keyword>
<dbReference type="EC" id="6.3.2.3" evidence="1"/>
<feature type="binding site" evidence="2">
    <location>
        <position position="194"/>
    </location>
    <ligand>
        <name>ATP</name>
        <dbReference type="ChEBI" id="CHEBI:30616"/>
    </ligand>
</feature>
<name>A0A914IB07_GLORO</name>